<evidence type="ECO:0000256" key="1">
    <source>
        <dbReference type="SAM" id="MobiDB-lite"/>
    </source>
</evidence>
<feature type="compositionally biased region" description="Polar residues" evidence="1">
    <location>
        <begin position="59"/>
        <end position="73"/>
    </location>
</feature>
<feature type="region of interest" description="Disordered" evidence="1">
    <location>
        <begin position="37"/>
        <end position="73"/>
    </location>
</feature>
<accession>A0A495Y2N5</accession>
<gene>
    <name evidence="3" type="ORF">DFJ68_2793</name>
    <name evidence="2" type="ORF">FHW14_001730</name>
</gene>
<dbReference type="EMBL" id="RBXT01000001">
    <property type="protein sequence ID" value="RKT79326.1"/>
    <property type="molecule type" value="Genomic_DNA"/>
</dbReference>
<comment type="caution">
    <text evidence="3">The sequence shown here is derived from an EMBL/GenBank/DDBJ whole genome shotgun (WGS) entry which is preliminary data.</text>
</comment>
<reference evidence="3 4" key="1">
    <citation type="submission" date="2018-10" db="EMBL/GenBank/DDBJ databases">
        <title>Sequencing the genomes of 1000 actinobacteria strains.</title>
        <authorList>
            <person name="Klenk H.-P."/>
        </authorList>
    </citation>
    <scope>NUCLEOTIDE SEQUENCE [LARGE SCALE GENOMIC DNA]</scope>
    <source>
        <strain evidence="3 4">DSM 44267</strain>
    </source>
</reference>
<evidence type="ECO:0000313" key="2">
    <source>
        <dbReference type="EMBL" id="MBB2986576.1"/>
    </source>
</evidence>
<dbReference type="Proteomes" id="UP000278440">
    <property type="component" value="Unassembled WGS sequence"/>
</dbReference>
<evidence type="ECO:0000313" key="4">
    <source>
        <dbReference type="Proteomes" id="UP000278440"/>
    </source>
</evidence>
<dbReference type="EMBL" id="JACHVT010000003">
    <property type="protein sequence ID" value="MBB2986576.1"/>
    <property type="molecule type" value="Genomic_DNA"/>
</dbReference>
<evidence type="ECO:0000313" key="5">
    <source>
        <dbReference type="Proteomes" id="UP000590811"/>
    </source>
</evidence>
<dbReference type="RefSeq" id="WP_121034124.1">
    <property type="nucleotide sequence ID" value="NZ_JACHVT010000003.1"/>
</dbReference>
<sequence>MLTSRGWRVSPAAAFVAVLLAVAVFLATHPAWDSAEDPAPVGYAATGAKQAPAQPRLAVSNSSARSTPKSAGS</sequence>
<keyword evidence="4" id="KW-1185">Reference proteome</keyword>
<evidence type="ECO:0000313" key="3">
    <source>
        <dbReference type="EMBL" id="RKT79326.1"/>
    </source>
</evidence>
<name>A0A495Y2N5_9MICO</name>
<proteinExistence type="predicted"/>
<dbReference type="AlphaFoldDB" id="A0A495Y2N5"/>
<dbReference type="Proteomes" id="UP000590811">
    <property type="component" value="Unassembled WGS sequence"/>
</dbReference>
<organism evidence="3 4">
    <name type="scientific">Terracoccus luteus</name>
    <dbReference type="NCBI Taxonomy" id="53356"/>
    <lineage>
        <taxon>Bacteria</taxon>
        <taxon>Bacillati</taxon>
        <taxon>Actinomycetota</taxon>
        <taxon>Actinomycetes</taxon>
        <taxon>Micrococcales</taxon>
        <taxon>Intrasporangiaceae</taxon>
        <taxon>Terracoccus</taxon>
    </lineage>
</organism>
<reference evidence="2 5" key="2">
    <citation type="submission" date="2020-08" db="EMBL/GenBank/DDBJ databases">
        <title>Genomic Encyclopedia of Type Strains, Phase IV (KMG-V): Genome sequencing to study the core and pangenomes of soil and plant-associated prokaryotes.</title>
        <authorList>
            <person name="Whitman W."/>
        </authorList>
    </citation>
    <scope>NUCLEOTIDE SEQUENCE [LARGE SCALE GENOMIC DNA]</scope>
    <source>
        <strain evidence="2 5">B3ACCR2</strain>
    </source>
</reference>
<protein>
    <submittedName>
        <fullName evidence="3">Uncharacterized protein</fullName>
    </submittedName>
</protein>